<evidence type="ECO:0000313" key="1">
    <source>
        <dbReference type="EMBL" id="KAJ4720170.1"/>
    </source>
</evidence>
<dbReference type="EMBL" id="CM051397">
    <property type="protein sequence ID" value="KAJ4720170.1"/>
    <property type="molecule type" value="Genomic_DNA"/>
</dbReference>
<protein>
    <submittedName>
        <fullName evidence="1">Protein NUCLEAR FUSION DEFECTIVE 4</fullName>
    </submittedName>
</protein>
<gene>
    <name evidence="1" type="ORF">OWV82_008037</name>
</gene>
<dbReference type="Proteomes" id="UP001164539">
    <property type="component" value="Chromosome 4"/>
</dbReference>
<reference evidence="1 2" key="1">
    <citation type="journal article" date="2023" name="Science">
        <title>Complex scaffold remodeling in plant triterpene biosynthesis.</title>
        <authorList>
            <person name="De La Pena R."/>
            <person name="Hodgson H."/>
            <person name="Liu J.C."/>
            <person name="Stephenson M.J."/>
            <person name="Martin A.C."/>
            <person name="Owen C."/>
            <person name="Harkess A."/>
            <person name="Leebens-Mack J."/>
            <person name="Jimenez L.E."/>
            <person name="Osbourn A."/>
            <person name="Sattely E.S."/>
        </authorList>
    </citation>
    <scope>NUCLEOTIDE SEQUENCE [LARGE SCALE GENOMIC DNA]</scope>
    <source>
        <strain evidence="2">cv. JPN11</strain>
        <tissue evidence="1">Leaf</tissue>
    </source>
</reference>
<organism evidence="1 2">
    <name type="scientific">Melia azedarach</name>
    <name type="common">Chinaberry tree</name>
    <dbReference type="NCBI Taxonomy" id="155640"/>
    <lineage>
        <taxon>Eukaryota</taxon>
        <taxon>Viridiplantae</taxon>
        <taxon>Streptophyta</taxon>
        <taxon>Embryophyta</taxon>
        <taxon>Tracheophyta</taxon>
        <taxon>Spermatophyta</taxon>
        <taxon>Magnoliopsida</taxon>
        <taxon>eudicotyledons</taxon>
        <taxon>Gunneridae</taxon>
        <taxon>Pentapetalae</taxon>
        <taxon>rosids</taxon>
        <taxon>malvids</taxon>
        <taxon>Sapindales</taxon>
        <taxon>Meliaceae</taxon>
        <taxon>Melia</taxon>
    </lineage>
</organism>
<accession>A0ACC1Y9B2</accession>
<comment type="caution">
    <text evidence="1">The sequence shown here is derived from an EMBL/GenBank/DDBJ whole genome shotgun (WGS) entry which is preliminary data.</text>
</comment>
<sequence>MIGTRFVYSACSKLIRQHYGISRLQLNNLIVASESGRLFEFFATSASDYLPPWMILLIGLVFGSVGYGVQYFCITYQFTFLSFWQTLLLNFLAGNSICWINSYCDLVVFRVFNHTRYSITAVTSSYSGLTGKIYTSLVEGIQGRKSSPNTRIYFLLSCLAPSVIGLFVAVLNCLELAEFTEETKMLPFVFVINIATGVYAAIESIAQPFTQMSAQLRVVSLVLVVMLPIVVTFFMAANQLALSKIWDSQVISEDSSVENEPKTKGVSSQGLKITIEDQKREGNEKEAEMILNAGEKNYKFLKSVNFWLFYLMNICGATLGMVYLNNLQIISELKGYHETLFLLATSSIFGFFGRIISVIFIWYTREKSIISKPALVMLIMIPMPMAFFLLISNSKICLYISTGIIATGSAAMSTVTASSTSDFFSSSDSVFIHETIISSNIPIGTLVFGYLAALSYEKEDGGDSQMCIGLECHQLTFVIWGSVCSMGTIISFILYLRKRRKHSPK</sequence>
<evidence type="ECO:0000313" key="2">
    <source>
        <dbReference type="Proteomes" id="UP001164539"/>
    </source>
</evidence>
<keyword evidence="2" id="KW-1185">Reference proteome</keyword>
<proteinExistence type="predicted"/>
<name>A0ACC1Y9B2_MELAZ</name>